<dbReference type="InterPro" id="IPR002569">
    <property type="entry name" value="Met_Sox_Rdtase_MsrA_dom"/>
</dbReference>
<dbReference type="PANTHER" id="PTHR43774:SF1">
    <property type="entry name" value="PEPTIDE METHIONINE SULFOXIDE REDUCTASE MSRA 2"/>
    <property type="match status" value="1"/>
</dbReference>
<evidence type="ECO:0000256" key="2">
    <source>
        <dbReference type="ARBA" id="ARBA00023002"/>
    </source>
</evidence>
<evidence type="ECO:0000313" key="4">
    <source>
        <dbReference type="EMBL" id="SVC79473.1"/>
    </source>
</evidence>
<keyword evidence="2" id="KW-0560">Oxidoreductase</keyword>
<dbReference type="PANTHER" id="PTHR43774">
    <property type="entry name" value="PEPTIDE METHIONINE SULFOXIDE REDUCTASE"/>
    <property type="match status" value="1"/>
</dbReference>
<gene>
    <name evidence="4" type="ORF">METZ01_LOCUS332327</name>
</gene>
<dbReference type="Gene3D" id="3.30.1060.10">
    <property type="entry name" value="Peptide methionine sulphoxide reductase MsrA"/>
    <property type="match status" value="1"/>
</dbReference>
<dbReference type="NCBIfam" id="TIGR00401">
    <property type="entry name" value="msrA"/>
    <property type="match status" value="1"/>
</dbReference>
<organism evidence="4">
    <name type="scientific">marine metagenome</name>
    <dbReference type="NCBI Taxonomy" id="408172"/>
    <lineage>
        <taxon>unclassified sequences</taxon>
        <taxon>metagenomes</taxon>
        <taxon>ecological metagenomes</taxon>
    </lineage>
</organism>
<dbReference type="AlphaFoldDB" id="A0A382Q1K8"/>
<dbReference type="Pfam" id="PF01625">
    <property type="entry name" value="PMSR"/>
    <property type="match status" value="1"/>
</dbReference>
<protein>
    <recommendedName>
        <fullName evidence="1">peptide-methionine (S)-S-oxide reductase</fullName>
        <ecNumber evidence="1">1.8.4.11</ecNumber>
    </recommendedName>
</protein>
<evidence type="ECO:0000256" key="1">
    <source>
        <dbReference type="ARBA" id="ARBA00012502"/>
    </source>
</evidence>
<dbReference type="HAMAP" id="MF_01401">
    <property type="entry name" value="MsrA"/>
    <property type="match status" value="1"/>
</dbReference>
<dbReference type="SUPFAM" id="SSF55068">
    <property type="entry name" value="Peptide methionine sulfoxide reductase"/>
    <property type="match status" value="1"/>
</dbReference>
<feature type="domain" description="Peptide methionine sulphoxide reductase MsrA" evidence="3">
    <location>
        <begin position="42"/>
        <end position="191"/>
    </location>
</feature>
<accession>A0A382Q1K8</accession>
<dbReference type="PROSITE" id="PS51257">
    <property type="entry name" value="PROKAR_LIPOPROTEIN"/>
    <property type="match status" value="1"/>
</dbReference>
<dbReference type="GO" id="GO:0008113">
    <property type="term" value="F:peptide-methionine (S)-S-oxide reductase activity"/>
    <property type="evidence" value="ECO:0007669"/>
    <property type="project" value="UniProtKB-EC"/>
</dbReference>
<proteinExistence type="inferred from homology"/>
<dbReference type="InterPro" id="IPR036509">
    <property type="entry name" value="Met_Sox_Rdtase_MsrA_sf"/>
</dbReference>
<reference evidence="4" key="1">
    <citation type="submission" date="2018-05" db="EMBL/GenBank/DDBJ databases">
        <authorList>
            <person name="Lanie J.A."/>
            <person name="Ng W.-L."/>
            <person name="Kazmierczak K.M."/>
            <person name="Andrzejewski T.M."/>
            <person name="Davidsen T.M."/>
            <person name="Wayne K.J."/>
            <person name="Tettelin H."/>
            <person name="Glass J.I."/>
            <person name="Rusch D."/>
            <person name="Podicherti R."/>
            <person name="Tsui H.-C.T."/>
            <person name="Winkler M.E."/>
        </authorList>
    </citation>
    <scope>NUCLEOTIDE SEQUENCE</scope>
</reference>
<name>A0A382Q1K8_9ZZZZ</name>
<evidence type="ECO:0000259" key="3">
    <source>
        <dbReference type="Pfam" id="PF01625"/>
    </source>
</evidence>
<dbReference type="EMBL" id="UINC01111335">
    <property type="protein sequence ID" value="SVC79473.1"/>
    <property type="molecule type" value="Genomic_DNA"/>
</dbReference>
<sequence>MKRRIWILGALLALAGCFGKNTEQVMENEKVDEEAVEGRQVATFGGGCFWCTEAVFELLNGVESVVSGYAGGAKPNPTYEEICTGETGHAEVVKITFNPTKVSYETLLETFGQCHDPTTLNRQGADVGTQYRSVIMYHDESQKAAAEKWKVEVAKEFVDPIVTEITATPAFFPAEESHQDFFRKNPYQGYCSFVIRPKLEKLKLDRIQKE</sequence>
<dbReference type="EC" id="1.8.4.11" evidence="1"/>